<name>A0A0S3PVZ5_9BRAD</name>
<dbReference type="EMBL" id="AP014946">
    <property type="protein sequence ID" value="BAT60120.1"/>
    <property type="molecule type" value="Genomic_DNA"/>
</dbReference>
<accession>A0A0S3PVZ5</accession>
<protein>
    <recommendedName>
        <fullName evidence="4">YARHG domain-containing protein</fullName>
    </recommendedName>
</protein>
<dbReference type="Proteomes" id="UP000236884">
    <property type="component" value="Chromosome"/>
</dbReference>
<dbReference type="AlphaFoldDB" id="A0A0S3PVZ5"/>
<keyword evidence="3" id="KW-1185">Reference proteome</keyword>
<organism evidence="2 3">
    <name type="scientific">Variibacter gotjawalensis</name>
    <dbReference type="NCBI Taxonomy" id="1333996"/>
    <lineage>
        <taxon>Bacteria</taxon>
        <taxon>Pseudomonadati</taxon>
        <taxon>Pseudomonadota</taxon>
        <taxon>Alphaproteobacteria</taxon>
        <taxon>Hyphomicrobiales</taxon>
        <taxon>Nitrobacteraceae</taxon>
        <taxon>Variibacter</taxon>
    </lineage>
</organism>
<evidence type="ECO:0000313" key="2">
    <source>
        <dbReference type="EMBL" id="BAT60120.1"/>
    </source>
</evidence>
<feature type="signal peptide" evidence="1">
    <location>
        <begin position="1"/>
        <end position="21"/>
    </location>
</feature>
<dbReference type="RefSeq" id="WP_130364468.1">
    <property type="nucleotide sequence ID" value="NZ_AP014946.1"/>
</dbReference>
<evidence type="ECO:0008006" key="4">
    <source>
        <dbReference type="Google" id="ProtNLM"/>
    </source>
</evidence>
<reference evidence="2 3" key="1">
    <citation type="submission" date="2015-08" db="EMBL/GenBank/DDBJ databases">
        <title>Investigation of the bacterial diversity of lava forest soil.</title>
        <authorList>
            <person name="Lee J.S."/>
        </authorList>
    </citation>
    <scope>NUCLEOTIDE SEQUENCE [LARGE SCALE GENOMIC DNA]</scope>
    <source>
        <strain evidence="2 3">GJW-30</strain>
    </source>
</reference>
<feature type="chain" id="PRO_5006615889" description="YARHG domain-containing protein" evidence="1">
    <location>
        <begin position="22"/>
        <end position="84"/>
    </location>
</feature>
<proteinExistence type="predicted"/>
<gene>
    <name evidence="2" type="ORF">GJW-30_1_02655</name>
</gene>
<evidence type="ECO:0000313" key="3">
    <source>
        <dbReference type="Proteomes" id="UP000236884"/>
    </source>
</evidence>
<keyword evidence="1" id="KW-0732">Signal</keyword>
<sequence>MRIFKVVLTSLAIAAISPADASAFPRAVGSVASLIDARVCFYPDGWKGPGLYECGYQFNRGFGWLGKGNVKPRKHARKLSRRAR</sequence>
<evidence type="ECO:0000256" key="1">
    <source>
        <dbReference type="SAM" id="SignalP"/>
    </source>
</evidence>
<dbReference type="KEGG" id="vgo:GJW-30_1_02655"/>